<dbReference type="EMBL" id="JAACJK010000043">
    <property type="protein sequence ID" value="KAF5337689.1"/>
    <property type="molecule type" value="Genomic_DNA"/>
</dbReference>
<comment type="caution">
    <text evidence="1">The sequence shown here is derived from an EMBL/GenBank/DDBJ whole genome shotgun (WGS) entry which is preliminary data.</text>
</comment>
<dbReference type="Proteomes" id="UP000541558">
    <property type="component" value="Unassembled WGS sequence"/>
</dbReference>
<keyword evidence="2" id="KW-1185">Reference proteome</keyword>
<evidence type="ECO:0000313" key="2">
    <source>
        <dbReference type="Proteomes" id="UP000541558"/>
    </source>
</evidence>
<sequence>MHNFTRPAYPCLQDGRLFLTFRRKVLPRELDISYTCLSHDNTRKCSLGTTLSLRTQPAFLRRLPCSREIDTSCIAFQAFKTARSGSPEIDLSCLRHPREHAPRIATNTTQWPALHPNLRTGFRTT</sequence>
<organism evidence="1 2">
    <name type="scientific">Ephemerocybe angulata</name>
    <dbReference type="NCBI Taxonomy" id="980116"/>
    <lineage>
        <taxon>Eukaryota</taxon>
        <taxon>Fungi</taxon>
        <taxon>Dikarya</taxon>
        <taxon>Basidiomycota</taxon>
        <taxon>Agaricomycotina</taxon>
        <taxon>Agaricomycetes</taxon>
        <taxon>Agaricomycetidae</taxon>
        <taxon>Agaricales</taxon>
        <taxon>Agaricineae</taxon>
        <taxon>Psathyrellaceae</taxon>
        <taxon>Ephemerocybe</taxon>
    </lineage>
</organism>
<accession>A0A8H5CAH3</accession>
<gene>
    <name evidence="1" type="ORF">D9611_015032</name>
</gene>
<reference evidence="1 2" key="1">
    <citation type="journal article" date="2020" name="ISME J.">
        <title>Uncovering the hidden diversity of litter-decomposition mechanisms in mushroom-forming fungi.</title>
        <authorList>
            <person name="Floudas D."/>
            <person name="Bentzer J."/>
            <person name="Ahren D."/>
            <person name="Johansson T."/>
            <person name="Persson P."/>
            <person name="Tunlid A."/>
        </authorList>
    </citation>
    <scope>NUCLEOTIDE SEQUENCE [LARGE SCALE GENOMIC DNA]</scope>
    <source>
        <strain evidence="1 2">CBS 175.51</strain>
    </source>
</reference>
<protein>
    <submittedName>
        <fullName evidence="1">Uncharacterized protein</fullName>
    </submittedName>
</protein>
<name>A0A8H5CAH3_9AGAR</name>
<dbReference type="AlphaFoldDB" id="A0A8H5CAH3"/>
<evidence type="ECO:0000313" key="1">
    <source>
        <dbReference type="EMBL" id="KAF5337689.1"/>
    </source>
</evidence>
<proteinExistence type="predicted"/>